<comment type="caution">
    <text evidence="8">The sequence shown here is derived from an EMBL/GenBank/DDBJ whole genome shotgun (WGS) entry which is preliminary data.</text>
</comment>
<evidence type="ECO:0000256" key="4">
    <source>
        <dbReference type="ARBA" id="ARBA00012546"/>
    </source>
</evidence>
<dbReference type="SUPFAM" id="SSF51556">
    <property type="entry name" value="Metallo-dependent hydrolases"/>
    <property type="match status" value="1"/>
</dbReference>
<organism evidence="8 9">
    <name type="scientific">Hymenobacter amundsenii</name>
    <dbReference type="NCBI Taxonomy" id="2006685"/>
    <lineage>
        <taxon>Bacteria</taxon>
        <taxon>Pseudomonadati</taxon>
        <taxon>Bacteroidota</taxon>
        <taxon>Cytophagia</taxon>
        <taxon>Cytophagales</taxon>
        <taxon>Hymenobacteraceae</taxon>
        <taxon>Hymenobacter</taxon>
    </lineage>
</organism>
<evidence type="ECO:0000313" key="8">
    <source>
        <dbReference type="EMBL" id="OWP63679.1"/>
    </source>
</evidence>
<gene>
    <name evidence="7" type="primary">uxaC</name>
    <name evidence="8" type="ORF">CDA63_07765</name>
</gene>
<dbReference type="PANTHER" id="PTHR30068:SF4">
    <property type="entry name" value="URONATE ISOMERASE"/>
    <property type="match status" value="1"/>
</dbReference>
<evidence type="ECO:0000256" key="7">
    <source>
        <dbReference type="HAMAP-Rule" id="MF_00675"/>
    </source>
</evidence>
<dbReference type="OrthoDB" id="9766564at2"/>
<dbReference type="AlphaFoldDB" id="A0A246FLV6"/>
<comment type="pathway">
    <text evidence="2 7">Carbohydrate metabolism; pentose and glucuronate interconversion.</text>
</comment>
<protein>
    <recommendedName>
        <fullName evidence="5 7">Uronate isomerase</fullName>
        <ecNumber evidence="4 7">5.3.1.12</ecNumber>
    </recommendedName>
    <alternativeName>
        <fullName evidence="7">Glucuronate isomerase</fullName>
    </alternativeName>
    <alternativeName>
        <fullName evidence="7">Uronic isomerase</fullName>
    </alternativeName>
</protein>
<keyword evidence="9" id="KW-1185">Reference proteome</keyword>
<dbReference type="GO" id="GO:0019698">
    <property type="term" value="P:D-galacturonate catabolic process"/>
    <property type="evidence" value="ECO:0007669"/>
    <property type="project" value="TreeGrafter"/>
</dbReference>
<dbReference type="Pfam" id="PF02614">
    <property type="entry name" value="UxaC"/>
    <property type="match status" value="1"/>
</dbReference>
<comment type="catalytic activity">
    <reaction evidence="7">
        <text>aldehydo-D-galacturonate = keto-D-tagaturonate</text>
        <dbReference type="Rhea" id="RHEA:27702"/>
        <dbReference type="ChEBI" id="CHEBI:12952"/>
        <dbReference type="ChEBI" id="CHEBI:17886"/>
    </reaction>
</comment>
<dbReference type="HAMAP" id="MF_00675">
    <property type="entry name" value="UxaC"/>
    <property type="match status" value="1"/>
</dbReference>
<name>A0A246FLV6_9BACT</name>
<evidence type="ECO:0000313" key="9">
    <source>
        <dbReference type="Proteomes" id="UP000197277"/>
    </source>
</evidence>
<dbReference type="InterPro" id="IPR032466">
    <property type="entry name" value="Metal_Hydrolase"/>
</dbReference>
<dbReference type="GO" id="GO:0042840">
    <property type="term" value="P:D-glucuronate catabolic process"/>
    <property type="evidence" value="ECO:0007669"/>
    <property type="project" value="TreeGrafter"/>
</dbReference>
<comment type="catalytic activity">
    <reaction evidence="1 7">
        <text>D-glucuronate = D-fructuronate</text>
        <dbReference type="Rhea" id="RHEA:13049"/>
        <dbReference type="ChEBI" id="CHEBI:58720"/>
        <dbReference type="ChEBI" id="CHEBI:59863"/>
        <dbReference type="EC" id="5.3.1.12"/>
    </reaction>
</comment>
<dbReference type="Gene3D" id="3.20.20.140">
    <property type="entry name" value="Metal-dependent hydrolases"/>
    <property type="match status" value="1"/>
</dbReference>
<comment type="similarity">
    <text evidence="3 7">Belongs to the metallo-dependent hydrolases superfamily. Uronate isomerase family.</text>
</comment>
<dbReference type="UniPathway" id="UPA00246"/>
<proteinExistence type="inferred from homology"/>
<evidence type="ECO:0000256" key="3">
    <source>
        <dbReference type="ARBA" id="ARBA00008397"/>
    </source>
</evidence>
<reference evidence="8 9" key="1">
    <citation type="submission" date="2017-06" db="EMBL/GenBank/DDBJ databases">
        <title>Hymenobacter amundsenii sp. nov. isolated from regoliths in Antarctica.</title>
        <authorList>
            <person name="Sedlacek I."/>
            <person name="Kralova S."/>
            <person name="Pantucek R."/>
            <person name="Svec P."/>
            <person name="Holochova P."/>
            <person name="Stankova E."/>
            <person name="Vrbovska V."/>
            <person name="Busse H.-J."/>
        </authorList>
    </citation>
    <scope>NUCLEOTIDE SEQUENCE [LARGE SCALE GENOMIC DNA]</scope>
    <source>
        <strain evidence="8 9">CCM 8682</strain>
    </source>
</reference>
<keyword evidence="6 7" id="KW-0413">Isomerase</keyword>
<evidence type="ECO:0000256" key="1">
    <source>
        <dbReference type="ARBA" id="ARBA00001165"/>
    </source>
</evidence>
<dbReference type="NCBIfam" id="NF002794">
    <property type="entry name" value="PRK02925.1"/>
    <property type="match status" value="1"/>
</dbReference>
<dbReference type="PANTHER" id="PTHR30068">
    <property type="entry name" value="URONATE ISOMERASE"/>
    <property type="match status" value="1"/>
</dbReference>
<dbReference type="Gene3D" id="1.10.2020.10">
    <property type="entry name" value="uronate isomerase, domain 2, chain A"/>
    <property type="match status" value="1"/>
</dbReference>
<evidence type="ECO:0000256" key="6">
    <source>
        <dbReference type="ARBA" id="ARBA00023235"/>
    </source>
</evidence>
<evidence type="ECO:0000256" key="5">
    <source>
        <dbReference type="ARBA" id="ARBA00020555"/>
    </source>
</evidence>
<dbReference type="GO" id="GO:0008880">
    <property type="term" value="F:glucuronate isomerase activity"/>
    <property type="evidence" value="ECO:0007669"/>
    <property type="project" value="UniProtKB-UniRule"/>
</dbReference>
<dbReference type="EC" id="5.3.1.12" evidence="4 7"/>
<dbReference type="RefSeq" id="WP_088463883.1">
    <property type="nucleotide sequence ID" value="NZ_NIRR01000009.1"/>
</dbReference>
<dbReference type="InterPro" id="IPR003766">
    <property type="entry name" value="Uronate_isomerase"/>
</dbReference>
<sequence>MKPFLNEDFLLQTATARTLYHEYAAPMPLIDYHNHLLPDQIAENRQFETITQVWLNGDHYKWRAMRTNGVPERYITGDASDWEKFEKWAETVPQTVRNPLYHWTHLELQRYFGITELLNAESARRIYEQCNALLQTPEYSVQSLLRRMQVKTLCTTDDPTDSLEYHRALAASGCEVQVLPTFRPDKAMAVEDAATYNAYLDKLGTAAAVDIRTYADLETALRTRHDYFAALGCRLSDHGLEQIYAADYTPAQVQELFAQVRGGQELTSEEVVTLKSALLVLLAEMDWEKGWTQQYHLGALRNNNARMLRQLGPDTGWDSIGDFSQGQALSRFLNRLDEQDKLTKTILYNLNPADNELMATMVGNFNDGSVAGKVQFGSGWWFLDQKDGMEKQLNALSNMGLLSRFVGMLTDSRSFLSFPRHEYFRRVLCNLFGTDVENGELPADLDLLGSIVQNICYYNAEAYFGFEKVAAPQAAAAM</sequence>
<evidence type="ECO:0000256" key="2">
    <source>
        <dbReference type="ARBA" id="ARBA00004892"/>
    </source>
</evidence>
<accession>A0A246FLV6</accession>
<dbReference type="Proteomes" id="UP000197277">
    <property type="component" value="Unassembled WGS sequence"/>
</dbReference>
<dbReference type="EMBL" id="NIRR01000009">
    <property type="protein sequence ID" value="OWP63679.1"/>
    <property type="molecule type" value="Genomic_DNA"/>
</dbReference>